<dbReference type="InterPro" id="IPR001173">
    <property type="entry name" value="Glyco_trans_2-like"/>
</dbReference>
<protein>
    <submittedName>
        <fullName evidence="2">Glycosyltransferase family 2 protein</fullName>
    </submittedName>
</protein>
<dbReference type="CDD" id="cd00761">
    <property type="entry name" value="Glyco_tranf_GTA_type"/>
    <property type="match status" value="1"/>
</dbReference>
<comment type="caution">
    <text evidence="2">The sequence shown here is derived from an EMBL/GenBank/DDBJ whole genome shotgun (WGS) entry which is preliminary data.</text>
</comment>
<dbReference type="AlphaFoldDB" id="A0A9D6Z2T8"/>
<evidence type="ECO:0000259" key="1">
    <source>
        <dbReference type="Pfam" id="PF00535"/>
    </source>
</evidence>
<dbReference type="EMBL" id="JACRDE010000155">
    <property type="protein sequence ID" value="MBI5248907.1"/>
    <property type="molecule type" value="Genomic_DNA"/>
</dbReference>
<name>A0A9D6Z2T8_9BACT</name>
<dbReference type="PANTHER" id="PTHR43685:SF2">
    <property type="entry name" value="GLYCOSYLTRANSFERASE 2-LIKE DOMAIN-CONTAINING PROTEIN"/>
    <property type="match status" value="1"/>
</dbReference>
<feature type="domain" description="Glycosyltransferase 2-like" evidence="1">
    <location>
        <begin position="9"/>
        <end position="135"/>
    </location>
</feature>
<evidence type="ECO:0000313" key="3">
    <source>
        <dbReference type="Proteomes" id="UP000807825"/>
    </source>
</evidence>
<gene>
    <name evidence="2" type="ORF">HY912_05380</name>
</gene>
<dbReference type="PANTHER" id="PTHR43685">
    <property type="entry name" value="GLYCOSYLTRANSFERASE"/>
    <property type="match status" value="1"/>
</dbReference>
<dbReference type="Gene3D" id="3.90.550.10">
    <property type="entry name" value="Spore Coat Polysaccharide Biosynthesis Protein SpsA, Chain A"/>
    <property type="match status" value="1"/>
</dbReference>
<dbReference type="Proteomes" id="UP000807825">
    <property type="component" value="Unassembled WGS sequence"/>
</dbReference>
<proteinExistence type="predicted"/>
<sequence length="322" mass="37063">MAFRPELVSVVIPTYNGRSDLERSLPALFSQKAEFPFEVICIDSSSTDGTWELLGEYPIDRHRIPASDFSHGGTRNRGVELSRGGIVILMTQDAVPVGDQWMTALVRNYENPEVAGVYSRQIPRPDGALLAKIDLRLAPNGSIQRRVNRRSDHPHYEAAPPNERRELCNFDDICSSVRRSVWEKFPFRPLNFAEDLDWGKRVFEAGYTIVFEPEAQVVHSHDRSFVYEFKRSFITYDVVDEMFDCGDDGYGFSRALSDWVRLPVLLPPVYPEIDQEPLRSRLRAYYCITARIFGHACFSTWRRSFKSNKFGTSLQKLFYRGI</sequence>
<dbReference type="InterPro" id="IPR029044">
    <property type="entry name" value="Nucleotide-diphossugar_trans"/>
</dbReference>
<organism evidence="2 3">
    <name type="scientific">Desulfomonile tiedjei</name>
    <dbReference type="NCBI Taxonomy" id="2358"/>
    <lineage>
        <taxon>Bacteria</taxon>
        <taxon>Pseudomonadati</taxon>
        <taxon>Thermodesulfobacteriota</taxon>
        <taxon>Desulfomonilia</taxon>
        <taxon>Desulfomonilales</taxon>
        <taxon>Desulfomonilaceae</taxon>
        <taxon>Desulfomonile</taxon>
    </lineage>
</organism>
<reference evidence="2" key="1">
    <citation type="submission" date="2020-07" db="EMBL/GenBank/DDBJ databases">
        <title>Huge and variable diversity of episymbiotic CPR bacteria and DPANN archaea in groundwater ecosystems.</title>
        <authorList>
            <person name="He C.Y."/>
            <person name="Keren R."/>
            <person name="Whittaker M."/>
            <person name="Farag I.F."/>
            <person name="Doudna J."/>
            <person name="Cate J.H.D."/>
            <person name="Banfield J.F."/>
        </authorList>
    </citation>
    <scope>NUCLEOTIDE SEQUENCE</scope>
    <source>
        <strain evidence="2">NC_groundwater_1664_Pr3_B-0.1um_52_9</strain>
    </source>
</reference>
<dbReference type="InterPro" id="IPR050834">
    <property type="entry name" value="Glycosyltransf_2"/>
</dbReference>
<dbReference type="Pfam" id="PF00535">
    <property type="entry name" value="Glycos_transf_2"/>
    <property type="match status" value="1"/>
</dbReference>
<evidence type="ECO:0000313" key="2">
    <source>
        <dbReference type="EMBL" id="MBI5248907.1"/>
    </source>
</evidence>
<accession>A0A9D6Z2T8</accession>
<dbReference type="SUPFAM" id="SSF53448">
    <property type="entry name" value="Nucleotide-diphospho-sugar transferases"/>
    <property type="match status" value="1"/>
</dbReference>